<accession>A0A5K7YN78</accession>
<reference evidence="1 2" key="1">
    <citation type="submission" date="2019-11" db="EMBL/GenBank/DDBJ databases">
        <title>Comparative genomics of hydrocarbon-degrading Desulfosarcina strains.</title>
        <authorList>
            <person name="Watanabe M."/>
            <person name="Kojima H."/>
            <person name="Fukui M."/>
        </authorList>
    </citation>
    <scope>NUCLEOTIDE SEQUENCE [LARGE SCALE GENOMIC DNA]</scope>
    <source>
        <strain evidence="1 2">PL12</strain>
    </source>
</reference>
<dbReference type="InterPro" id="IPR010921">
    <property type="entry name" value="Trp_repressor/repl_initiator"/>
</dbReference>
<keyword evidence="2" id="KW-1185">Reference proteome</keyword>
<proteinExistence type="predicted"/>
<gene>
    <name evidence="1" type="ORF">DSCA_17340</name>
</gene>
<dbReference type="GO" id="GO:0043565">
    <property type="term" value="F:sequence-specific DNA binding"/>
    <property type="evidence" value="ECO:0007669"/>
    <property type="project" value="InterPro"/>
</dbReference>
<protein>
    <recommendedName>
        <fullName evidence="3">HTH lysR-type domain-containing protein</fullName>
    </recommendedName>
</protein>
<sequence length="65" mass="7216">MARLSGKAKIFLCRKHATASLAVNGERFGIGESAIAQSCSRFLNEMETDRSLVRRAGKIEEMIKM</sequence>
<dbReference type="EMBL" id="AP021874">
    <property type="protein sequence ID" value="BBO67804.1"/>
    <property type="molecule type" value="Genomic_DNA"/>
</dbReference>
<dbReference type="Proteomes" id="UP000427906">
    <property type="component" value="Chromosome"/>
</dbReference>
<evidence type="ECO:0000313" key="2">
    <source>
        <dbReference type="Proteomes" id="UP000427906"/>
    </source>
</evidence>
<dbReference type="Gene3D" id="1.10.1750.10">
    <property type="match status" value="1"/>
</dbReference>
<evidence type="ECO:0000313" key="1">
    <source>
        <dbReference type="EMBL" id="BBO67804.1"/>
    </source>
</evidence>
<dbReference type="RefSeq" id="WP_155316026.1">
    <property type="nucleotide sequence ID" value="NZ_AP021874.1"/>
</dbReference>
<dbReference type="SUPFAM" id="SSF48295">
    <property type="entry name" value="TrpR-like"/>
    <property type="match status" value="1"/>
</dbReference>
<dbReference type="KEGG" id="dalk:DSCA_17340"/>
<organism evidence="1 2">
    <name type="scientific">Desulfosarcina alkanivorans</name>
    <dbReference type="NCBI Taxonomy" id="571177"/>
    <lineage>
        <taxon>Bacteria</taxon>
        <taxon>Pseudomonadati</taxon>
        <taxon>Thermodesulfobacteriota</taxon>
        <taxon>Desulfobacteria</taxon>
        <taxon>Desulfobacterales</taxon>
        <taxon>Desulfosarcinaceae</taxon>
        <taxon>Desulfosarcina</taxon>
    </lineage>
</organism>
<dbReference type="AlphaFoldDB" id="A0A5K7YN78"/>
<name>A0A5K7YN78_9BACT</name>
<evidence type="ECO:0008006" key="3">
    <source>
        <dbReference type="Google" id="ProtNLM"/>
    </source>
</evidence>